<dbReference type="PANTHER" id="PTHR43194:SF2">
    <property type="entry name" value="PEROXISOMAL MEMBRANE PROTEIN LPX1"/>
    <property type="match status" value="1"/>
</dbReference>
<keyword evidence="3" id="KW-1185">Reference proteome</keyword>
<feature type="domain" description="AB hydrolase-1" evidence="1">
    <location>
        <begin position="7"/>
        <end position="253"/>
    </location>
</feature>
<dbReference type="Proteomes" id="UP001320876">
    <property type="component" value="Unassembled WGS sequence"/>
</dbReference>
<dbReference type="EMBL" id="JAPDDT010000010">
    <property type="protein sequence ID" value="MCW1924951.1"/>
    <property type="molecule type" value="Genomic_DNA"/>
</dbReference>
<accession>A0ABT3GN57</accession>
<reference evidence="2 3" key="1">
    <citation type="submission" date="2022-10" db="EMBL/GenBank/DDBJ databases">
        <title>Luteolibacter arcticus strain CCTCC AB 2014275, whole genome shotgun sequencing project.</title>
        <authorList>
            <person name="Zhao G."/>
            <person name="Shen L."/>
        </authorList>
    </citation>
    <scope>NUCLEOTIDE SEQUENCE [LARGE SCALE GENOMIC DNA]</scope>
    <source>
        <strain evidence="2 3">CCTCC AB 2014275</strain>
    </source>
</reference>
<organism evidence="2 3">
    <name type="scientific">Luteolibacter arcticus</name>
    <dbReference type="NCBI Taxonomy" id="1581411"/>
    <lineage>
        <taxon>Bacteria</taxon>
        <taxon>Pseudomonadati</taxon>
        <taxon>Verrucomicrobiota</taxon>
        <taxon>Verrucomicrobiia</taxon>
        <taxon>Verrucomicrobiales</taxon>
        <taxon>Verrucomicrobiaceae</taxon>
        <taxon>Luteolibacter</taxon>
    </lineage>
</organism>
<dbReference type="SUPFAM" id="SSF53474">
    <property type="entry name" value="alpha/beta-Hydrolases"/>
    <property type="match status" value="1"/>
</dbReference>
<evidence type="ECO:0000313" key="3">
    <source>
        <dbReference type="Proteomes" id="UP001320876"/>
    </source>
</evidence>
<dbReference type="InterPro" id="IPR050228">
    <property type="entry name" value="Carboxylesterase_BioH"/>
</dbReference>
<sequence length="280" mass="30679">MNAKRPIVLIHGLWVTPHCWDKFRSYYESRGHKVLAPAWPGVSDDAAGMRRDPSSLNGVGAEQVIAHYAEIIRGLPEPPILMGHSYGGVLTQVLIDRGFGAAGVAIDSVPPKGVLVLPVSTYLSLLPAFLKPSTFRGTFLFTLEQFWKVFANTLSEAEVREAYESIAIPASGRAIFQAALANFMAKAPTFIDFHNGKRAPLLLIGGEKDVIMPSALNRKNFRKYRSSAITEFKEFPGRSHFIIAENGWEEVADYALSWACGQADSRESPLSTTPMAANIS</sequence>
<keyword evidence="2" id="KW-0378">Hydrolase</keyword>
<proteinExistence type="predicted"/>
<name>A0ABT3GN57_9BACT</name>
<dbReference type="InterPro" id="IPR000073">
    <property type="entry name" value="AB_hydrolase_1"/>
</dbReference>
<dbReference type="InterPro" id="IPR029058">
    <property type="entry name" value="AB_hydrolase_fold"/>
</dbReference>
<dbReference type="GO" id="GO:0016787">
    <property type="term" value="F:hydrolase activity"/>
    <property type="evidence" value="ECO:0007669"/>
    <property type="project" value="UniProtKB-KW"/>
</dbReference>
<evidence type="ECO:0000313" key="2">
    <source>
        <dbReference type="EMBL" id="MCW1924951.1"/>
    </source>
</evidence>
<gene>
    <name evidence="2" type="ORF">OKA05_20480</name>
</gene>
<dbReference type="RefSeq" id="WP_264489058.1">
    <property type="nucleotide sequence ID" value="NZ_JAPDDT010000010.1"/>
</dbReference>
<dbReference type="Pfam" id="PF12697">
    <property type="entry name" value="Abhydrolase_6"/>
    <property type="match status" value="1"/>
</dbReference>
<protein>
    <submittedName>
        <fullName evidence="2">Alpha/beta hydrolase</fullName>
    </submittedName>
</protein>
<evidence type="ECO:0000259" key="1">
    <source>
        <dbReference type="Pfam" id="PF12697"/>
    </source>
</evidence>
<dbReference type="PANTHER" id="PTHR43194">
    <property type="entry name" value="HYDROLASE ALPHA/BETA FOLD FAMILY"/>
    <property type="match status" value="1"/>
</dbReference>
<comment type="caution">
    <text evidence="2">The sequence shown here is derived from an EMBL/GenBank/DDBJ whole genome shotgun (WGS) entry which is preliminary data.</text>
</comment>
<dbReference type="Gene3D" id="3.40.50.1820">
    <property type="entry name" value="alpha/beta hydrolase"/>
    <property type="match status" value="1"/>
</dbReference>